<proteinExistence type="predicted"/>
<accession>A0A5C6FD08</accession>
<evidence type="ECO:0000256" key="1">
    <source>
        <dbReference type="SAM" id="Phobius"/>
    </source>
</evidence>
<name>A0A5C6FD08_9BACT</name>
<comment type="caution">
    <text evidence="2">The sequence shown here is derived from an EMBL/GenBank/DDBJ whole genome shotgun (WGS) entry which is preliminary data.</text>
</comment>
<dbReference type="EMBL" id="SJPW01000002">
    <property type="protein sequence ID" value="TWU59315.1"/>
    <property type="molecule type" value="Genomic_DNA"/>
</dbReference>
<protein>
    <submittedName>
        <fullName evidence="2">Uncharacterized protein</fullName>
    </submittedName>
</protein>
<reference evidence="2 3" key="1">
    <citation type="submission" date="2019-02" db="EMBL/GenBank/DDBJ databases">
        <title>Deep-cultivation of Planctomycetes and their phenomic and genomic characterization uncovers novel biology.</title>
        <authorList>
            <person name="Wiegand S."/>
            <person name="Jogler M."/>
            <person name="Boedeker C."/>
            <person name="Pinto D."/>
            <person name="Vollmers J."/>
            <person name="Rivas-Marin E."/>
            <person name="Kohn T."/>
            <person name="Peeters S.H."/>
            <person name="Heuer A."/>
            <person name="Rast P."/>
            <person name="Oberbeckmann S."/>
            <person name="Bunk B."/>
            <person name="Jeske O."/>
            <person name="Meyerdierks A."/>
            <person name="Storesund J.E."/>
            <person name="Kallscheuer N."/>
            <person name="Luecker S."/>
            <person name="Lage O.M."/>
            <person name="Pohl T."/>
            <person name="Merkel B.J."/>
            <person name="Hornburger P."/>
            <person name="Mueller R.-W."/>
            <person name="Bruemmer F."/>
            <person name="Labrenz M."/>
            <person name="Spormann A.M."/>
            <person name="Op Den Camp H."/>
            <person name="Overmann J."/>
            <person name="Amann R."/>
            <person name="Jetten M.S.M."/>
            <person name="Mascher T."/>
            <person name="Medema M.H."/>
            <person name="Devos D.P."/>
            <person name="Kaster A.-K."/>
            <person name="Ovreas L."/>
            <person name="Rohde M."/>
            <person name="Galperin M.Y."/>
            <person name="Jogler C."/>
        </authorList>
    </citation>
    <scope>NUCLEOTIDE SEQUENCE [LARGE SCALE GENOMIC DNA]</scope>
    <source>
        <strain evidence="2 3">Poly51</strain>
    </source>
</reference>
<feature type="transmembrane region" description="Helical" evidence="1">
    <location>
        <begin position="51"/>
        <end position="70"/>
    </location>
</feature>
<organism evidence="2 3">
    <name type="scientific">Rubripirellula tenax</name>
    <dbReference type="NCBI Taxonomy" id="2528015"/>
    <lineage>
        <taxon>Bacteria</taxon>
        <taxon>Pseudomonadati</taxon>
        <taxon>Planctomycetota</taxon>
        <taxon>Planctomycetia</taxon>
        <taxon>Pirellulales</taxon>
        <taxon>Pirellulaceae</taxon>
        <taxon>Rubripirellula</taxon>
    </lineage>
</organism>
<keyword evidence="1" id="KW-0812">Transmembrane</keyword>
<dbReference type="RefSeq" id="WP_146456838.1">
    <property type="nucleotide sequence ID" value="NZ_SJPW01000002.1"/>
</dbReference>
<keyword evidence="1" id="KW-1133">Transmembrane helix</keyword>
<evidence type="ECO:0000313" key="3">
    <source>
        <dbReference type="Proteomes" id="UP000318288"/>
    </source>
</evidence>
<evidence type="ECO:0000313" key="2">
    <source>
        <dbReference type="EMBL" id="TWU59315.1"/>
    </source>
</evidence>
<keyword evidence="1" id="KW-0472">Membrane</keyword>
<gene>
    <name evidence="2" type="ORF">Poly51_21030</name>
</gene>
<keyword evidence="3" id="KW-1185">Reference proteome</keyword>
<dbReference type="AlphaFoldDB" id="A0A5C6FD08"/>
<sequence>MSSIVKAKCPKCKTEVSVEEDASVLSTVCTSCQTAFVPATVIAESNKRFEMGMYVVMLLVGLGLIVYMAATGSLKPKPDPPAAVLPE</sequence>
<dbReference type="Proteomes" id="UP000318288">
    <property type="component" value="Unassembled WGS sequence"/>
</dbReference>
<dbReference type="OrthoDB" id="94036at203682"/>